<dbReference type="EMBL" id="GL377302">
    <property type="protein sequence ID" value="EFJ02207.1"/>
    <property type="molecule type" value="Genomic_DNA"/>
</dbReference>
<accession>D8PN58</accession>
<reference evidence="1 2" key="1">
    <citation type="journal article" date="2010" name="Nat. Biotechnol.">
        <title>Genome sequence of the model mushroom Schizophyllum commune.</title>
        <authorList>
            <person name="Ohm R.A."/>
            <person name="de Jong J.F."/>
            <person name="Lugones L.G."/>
            <person name="Aerts A."/>
            <person name="Kothe E."/>
            <person name="Stajich J.E."/>
            <person name="de Vries R.P."/>
            <person name="Record E."/>
            <person name="Levasseur A."/>
            <person name="Baker S.E."/>
            <person name="Bartholomew K.A."/>
            <person name="Coutinho P.M."/>
            <person name="Erdmann S."/>
            <person name="Fowler T.J."/>
            <person name="Gathman A.C."/>
            <person name="Lombard V."/>
            <person name="Henrissat B."/>
            <person name="Knabe N."/>
            <person name="Kuees U."/>
            <person name="Lilly W.W."/>
            <person name="Lindquist E."/>
            <person name="Lucas S."/>
            <person name="Magnuson J.K."/>
            <person name="Piumi F."/>
            <person name="Raudaskoski M."/>
            <person name="Salamov A."/>
            <person name="Schmutz J."/>
            <person name="Schwarze F.W.M.R."/>
            <person name="vanKuyk P.A."/>
            <person name="Horton J.S."/>
            <person name="Grigoriev I.V."/>
            <person name="Woesten H.A.B."/>
        </authorList>
    </citation>
    <scope>NUCLEOTIDE SEQUENCE [LARGE SCALE GENOMIC DNA]</scope>
    <source>
        <strain evidence="2">H4-8 / FGSC 9210</strain>
    </source>
</reference>
<protein>
    <submittedName>
        <fullName evidence="1">Uncharacterized protein</fullName>
    </submittedName>
</protein>
<gene>
    <name evidence="1" type="ORF">SCHCODRAFT_46184</name>
</gene>
<dbReference type="HOGENOM" id="CLU_141768_0_0_1"/>
<evidence type="ECO:0000313" key="2">
    <source>
        <dbReference type="Proteomes" id="UP000007431"/>
    </source>
</evidence>
<evidence type="ECO:0000313" key="1">
    <source>
        <dbReference type="EMBL" id="EFJ02207.1"/>
    </source>
</evidence>
<dbReference type="Proteomes" id="UP000007431">
    <property type="component" value="Unassembled WGS sequence"/>
</dbReference>
<proteinExistence type="predicted"/>
<dbReference type="KEGG" id="scm:SCHCO_02486984"/>
<dbReference type="RefSeq" id="XP_003037109.1">
    <property type="nucleotide sequence ID" value="XM_003037063.1"/>
</dbReference>
<dbReference type="eggNOG" id="ENOG502RBZN">
    <property type="taxonomic scope" value="Eukaryota"/>
</dbReference>
<sequence length="158" mass="18219">MFFRRPRRRDSDEAWEVVDSQSVEAVPMIYEGTRDLPDVDIQDVADADIVGTYLFEVDPHTRRSRRESFEKAIIFARRELLRETEKRGFNMLLHESWTATLLRRGDRDRVQVRYSGRGTSAVIRIGMNVLADTLSGALAEGADDVHSRPPPYLEVLRN</sequence>
<keyword evidence="2" id="KW-1185">Reference proteome</keyword>
<organism evidence="2">
    <name type="scientific">Schizophyllum commune (strain H4-8 / FGSC 9210)</name>
    <name type="common">Split gill fungus</name>
    <dbReference type="NCBI Taxonomy" id="578458"/>
    <lineage>
        <taxon>Eukaryota</taxon>
        <taxon>Fungi</taxon>
        <taxon>Dikarya</taxon>
        <taxon>Basidiomycota</taxon>
        <taxon>Agaricomycotina</taxon>
        <taxon>Agaricomycetes</taxon>
        <taxon>Agaricomycetidae</taxon>
        <taxon>Agaricales</taxon>
        <taxon>Schizophyllaceae</taxon>
        <taxon>Schizophyllum</taxon>
    </lineage>
</organism>
<dbReference type="OMA" id="KETPWEV"/>
<dbReference type="InParanoid" id="D8PN58"/>
<dbReference type="VEuPathDB" id="FungiDB:SCHCODRAFT_02486984"/>
<dbReference type="OrthoDB" id="3349961at2759"/>
<dbReference type="GeneID" id="9597553"/>
<dbReference type="AlphaFoldDB" id="D8PN58"/>
<name>D8PN58_SCHCM</name>